<evidence type="ECO:0000313" key="2">
    <source>
        <dbReference type="Proteomes" id="UP001163603"/>
    </source>
</evidence>
<protein>
    <submittedName>
        <fullName evidence="1">Uncharacterized protein</fullName>
    </submittedName>
</protein>
<reference evidence="2" key="1">
    <citation type="journal article" date="2023" name="G3 (Bethesda)">
        <title>Genome assembly and association tests identify interacting loci associated with vigor, precocity, and sex in interspecific pistachio rootstocks.</title>
        <authorList>
            <person name="Palmer W."/>
            <person name="Jacygrad E."/>
            <person name="Sagayaradj S."/>
            <person name="Cavanaugh K."/>
            <person name="Han R."/>
            <person name="Bertier L."/>
            <person name="Beede B."/>
            <person name="Kafkas S."/>
            <person name="Golino D."/>
            <person name="Preece J."/>
            <person name="Michelmore R."/>
        </authorList>
    </citation>
    <scope>NUCLEOTIDE SEQUENCE [LARGE SCALE GENOMIC DNA]</scope>
</reference>
<keyword evidence="2" id="KW-1185">Reference proteome</keyword>
<organism evidence="1 2">
    <name type="scientific">Pistacia integerrima</name>
    <dbReference type="NCBI Taxonomy" id="434235"/>
    <lineage>
        <taxon>Eukaryota</taxon>
        <taxon>Viridiplantae</taxon>
        <taxon>Streptophyta</taxon>
        <taxon>Embryophyta</taxon>
        <taxon>Tracheophyta</taxon>
        <taxon>Spermatophyta</taxon>
        <taxon>Magnoliopsida</taxon>
        <taxon>eudicotyledons</taxon>
        <taxon>Gunneridae</taxon>
        <taxon>Pentapetalae</taxon>
        <taxon>rosids</taxon>
        <taxon>malvids</taxon>
        <taxon>Sapindales</taxon>
        <taxon>Anacardiaceae</taxon>
        <taxon>Pistacia</taxon>
    </lineage>
</organism>
<evidence type="ECO:0000313" key="1">
    <source>
        <dbReference type="EMBL" id="KAJ0052665.1"/>
    </source>
</evidence>
<gene>
    <name evidence="1" type="ORF">Pint_03377</name>
</gene>
<dbReference type="Proteomes" id="UP001163603">
    <property type="component" value="Chromosome 1"/>
</dbReference>
<proteinExistence type="predicted"/>
<comment type="caution">
    <text evidence="1">The sequence shown here is derived from an EMBL/GenBank/DDBJ whole genome shotgun (WGS) entry which is preliminary data.</text>
</comment>
<dbReference type="EMBL" id="CM047736">
    <property type="protein sequence ID" value="KAJ0052665.1"/>
    <property type="molecule type" value="Genomic_DNA"/>
</dbReference>
<accession>A0ACC0ZHR9</accession>
<sequence>MASLKDIGVAAAINLLSAFTFLVAFAILRLQPINDRVYFPKWYRKGVRDSPTHSGTFGNKFVNLDFRTYLRFLNWMPQALKMPESELIDHAGLDSVVQIRIYLLGIKIFVPLAVLSFLVLVPVNWTGKTLEHSKHVTFDDIDKLSISNVASGSKRLYAHIAMSYVFTFWTCYVLHEEYKIIAEMRLRFLASENRRPDQFTVLVRNIPPDQDESVTEHVQHFFCVNHPDHYLTHQVVYNANKLAALAAEKKGFWGLWGTQVDAIEHYTAKIEKLTQESRVASVKAEIERGSYPDCSLSGIAVGFGTSIREHGSSKDGEMPLLIIIQSGASSSAIRHILVSLISTWKEKNLSENTERERVMNDPNCINPAAFVSFKSRWGAAVCAQTQQSSNPTIWLTEWAPEPRDIYWKNLSIPYVHLTIRRLLMAVSLFFLTFFFMIPIAFVQSLANIEGIEKVFPFLQPLIETGFVKSIIQGFLPGIALKIFLIVLPYFLMTMSQIEGFTSLSSLERRSAGKYYLFILVNVFLGSIITGTAFQQLEAFLNQPPTEIPKTIGVSIPMKATFFISYIMVDGWAGIAAEILRLVPLVLFHLKNFFLVKTAQDRDEAMDPGYFKLALSEPRIQFYFLLGLVYAVVTPILIPFIIVFFVFSYLVFRHQVINVYVQISESGAAFWPDVHRRLIANLIISQLLLIGLLSTKKTERSTPLLIPLPILTFWFHRYCKGRFESAFLMFPLQEAMVKDTLERAREPTLNIKDYLQDAYVHPVFKGGNSERPQIAEEERNSPLVSTRRNKSSSKPSSESSYSAGH</sequence>
<name>A0ACC0ZHR9_9ROSI</name>